<dbReference type="PANTHER" id="PTHR46581:SF3">
    <property type="entry name" value="ARABINOSYLTRANSFERASE RRA3"/>
    <property type="match status" value="1"/>
</dbReference>
<gene>
    <name evidence="4" type="ORF">CEUSTIGMA_g5771.t1</name>
</gene>
<dbReference type="InterPro" id="IPR005069">
    <property type="entry name" value="Nucl-diP-sugar_transferase"/>
</dbReference>
<proteinExistence type="inferred from homology"/>
<dbReference type="OrthoDB" id="540503at2759"/>
<sequence>MFLKLFTAFVLGVMNLAYAVDNESSAKVAIESHSEAVGSWGGTDLKSVLAKVAVNNEVMAAVSNSALITPDGSYGMLRMWIDGCKRAGVKNFMIIAIDDQVAKTMETLGVAYWRKEPVKTKDKAASNHGISAMKFQLIREFLMLNTSVLLSDVDILTLKNPFEHLYRDEDVEALSDGFDKQTAYGWDDVFDDPKMGWSRWAHSFHAFSLNSGLFYIKPNERTIGLMDRITDRLNKEDAWDQAVFNEIIWKPSSDNYKSAHVSLRIMNLYDFVNSKTLFRTMRHEKEFEDHVPVMIHVNYHPDKFARMQSIWARYVEGDKHALDKYPVGSCFNAPDC</sequence>
<dbReference type="PANTHER" id="PTHR46581">
    <property type="entry name" value="ARABINOSYLTRANSFERASE RRA3"/>
    <property type="match status" value="1"/>
</dbReference>
<dbReference type="GO" id="GO:0016757">
    <property type="term" value="F:glycosyltransferase activity"/>
    <property type="evidence" value="ECO:0007669"/>
    <property type="project" value="InterPro"/>
</dbReference>
<evidence type="ECO:0000259" key="3">
    <source>
        <dbReference type="Pfam" id="PF03407"/>
    </source>
</evidence>
<dbReference type="InterPro" id="IPR029044">
    <property type="entry name" value="Nucleotide-diphossugar_trans"/>
</dbReference>
<dbReference type="Pfam" id="PF03407">
    <property type="entry name" value="Nucleotid_trans"/>
    <property type="match status" value="1"/>
</dbReference>
<dbReference type="EMBL" id="BEGY01000031">
    <property type="protein sequence ID" value="GAX78329.1"/>
    <property type="molecule type" value="Genomic_DNA"/>
</dbReference>
<dbReference type="GO" id="GO:0080147">
    <property type="term" value="P:root hair cell development"/>
    <property type="evidence" value="ECO:0007669"/>
    <property type="project" value="InterPro"/>
</dbReference>
<accession>A0A250X5Y9</accession>
<keyword evidence="2" id="KW-0732">Signal</keyword>
<dbReference type="Proteomes" id="UP000232323">
    <property type="component" value="Unassembled WGS sequence"/>
</dbReference>
<evidence type="ECO:0000313" key="4">
    <source>
        <dbReference type="EMBL" id="GAX78329.1"/>
    </source>
</evidence>
<protein>
    <recommendedName>
        <fullName evidence="3">Nucleotide-diphospho-sugar transferase domain-containing protein</fullName>
    </recommendedName>
</protein>
<feature type="signal peptide" evidence="2">
    <location>
        <begin position="1"/>
        <end position="19"/>
    </location>
</feature>
<evidence type="ECO:0000313" key="5">
    <source>
        <dbReference type="Proteomes" id="UP000232323"/>
    </source>
</evidence>
<evidence type="ECO:0000256" key="2">
    <source>
        <dbReference type="SAM" id="SignalP"/>
    </source>
</evidence>
<organism evidence="4 5">
    <name type="scientific">Chlamydomonas eustigma</name>
    <dbReference type="NCBI Taxonomy" id="1157962"/>
    <lineage>
        <taxon>Eukaryota</taxon>
        <taxon>Viridiplantae</taxon>
        <taxon>Chlorophyta</taxon>
        <taxon>core chlorophytes</taxon>
        <taxon>Chlorophyceae</taxon>
        <taxon>CS clade</taxon>
        <taxon>Chlamydomonadales</taxon>
        <taxon>Chlamydomonadaceae</taxon>
        <taxon>Chlamydomonas</taxon>
    </lineage>
</organism>
<reference evidence="4 5" key="1">
    <citation type="submission" date="2017-08" db="EMBL/GenBank/DDBJ databases">
        <title>Acidophilic green algal genome provides insights into adaptation to an acidic environment.</title>
        <authorList>
            <person name="Hirooka S."/>
            <person name="Hirose Y."/>
            <person name="Kanesaki Y."/>
            <person name="Higuchi S."/>
            <person name="Fujiwara T."/>
            <person name="Onuma R."/>
            <person name="Era A."/>
            <person name="Ohbayashi R."/>
            <person name="Uzuka A."/>
            <person name="Nozaki H."/>
            <person name="Yoshikawa H."/>
            <person name="Miyagishima S.Y."/>
        </authorList>
    </citation>
    <scope>NUCLEOTIDE SEQUENCE [LARGE SCALE GENOMIC DNA]</scope>
    <source>
        <strain evidence="4 5">NIES-2499</strain>
    </source>
</reference>
<keyword evidence="5" id="KW-1185">Reference proteome</keyword>
<comment type="similarity">
    <text evidence="1">Belongs to the glycosyltransferase 77 family.</text>
</comment>
<dbReference type="Gene3D" id="3.90.550.10">
    <property type="entry name" value="Spore Coat Polysaccharide Biosynthesis Protein SpsA, Chain A"/>
    <property type="match status" value="1"/>
</dbReference>
<name>A0A250X5Y9_9CHLO</name>
<feature type="chain" id="PRO_5012060850" description="Nucleotide-diphospho-sugar transferase domain-containing protein" evidence="2">
    <location>
        <begin position="20"/>
        <end position="336"/>
    </location>
</feature>
<dbReference type="InterPro" id="IPR044290">
    <property type="entry name" value="RRA1/2/3"/>
</dbReference>
<dbReference type="AlphaFoldDB" id="A0A250X5Y9"/>
<feature type="domain" description="Nucleotide-diphospho-sugar transferase" evidence="3">
    <location>
        <begin position="89"/>
        <end position="304"/>
    </location>
</feature>
<comment type="caution">
    <text evidence="4">The sequence shown here is derived from an EMBL/GenBank/DDBJ whole genome shotgun (WGS) entry which is preliminary data.</text>
</comment>
<dbReference type="STRING" id="1157962.A0A250X5Y9"/>
<evidence type="ECO:0000256" key="1">
    <source>
        <dbReference type="ARBA" id="ARBA00007033"/>
    </source>
</evidence>